<dbReference type="Pfam" id="PF00015">
    <property type="entry name" value="MCPsignal"/>
    <property type="match status" value="1"/>
</dbReference>
<evidence type="ECO:0000259" key="11">
    <source>
        <dbReference type="PROSITE" id="PS50111"/>
    </source>
</evidence>
<proteinExistence type="inferred from homology"/>
<dbReference type="InterPro" id="IPR029151">
    <property type="entry name" value="Sensor-like_sf"/>
</dbReference>
<dbReference type="GO" id="GO:0004888">
    <property type="term" value="F:transmembrane signaling receptor activity"/>
    <property type="evidence" value="ECO:0007669"/>
    <property type="project" value="TreeGrafter"/>
</dbReference>
<feature type="domain" description="HAMP" evidence="12">
    <location>
        <begin position="328"/>
        <end position="382"/>
    </location>
</feature>
<evidence type="ECO:0000256" key="1">
    <source>
        <dbReference type="ARBA" id="ARBA00004651"/>
    </source>
</evidence>
<evidence type="ECO:0008006" key="15">
    <source>
        <dbReference type="Google" id="ProtNLM"/>
    </source>
</evidence>
<evidence type="ECO:0000256" key="5">
    <source>
        <dbReference type="ARBA" id="ARBA00022989"/>
    </source>
</evidence>
<dbReference type="SUPFAM" id="SSF103190">
    <property type="entry name" value="Sensory domain-like"/>
    <property type="match status" value="1"/>
</dbReference>
<dbReference type="PATRIC" id="fig|999437.3.peg.1944"/>
<dbReference type="Gene3D" id="6.10.340.10">
    <property type="match status" value="1"/>
</dbReference>
<evidence type="ECO:0000259" key="12">
    <source>
        <dbReference type="PROSITE" id="PS50885"/>
    </source>
</evidence>
<accession>M2BLX2</accession>
<dbReference type="OrthoDB" id="9814363at2"/>
<dbReference type="Gene3D" id="1.10.287.950">
    <property type="entry name" value="Methyl-accepting chemotaxis protein"/>
    <property type="match status" value="1"/>
</dbReference>
<feature type="coiled-coil region" evidence="9">
    <location>
        <begin position="577"/>
        <end position="621"/>
    </location>
</feature>
<dbReference type="EMBL" id="AGDZ01000027">
    <property type="protein sequence ID" value="EMB22468.1"/>
    <property type="molecule type" value="Genomic_DNA"/>
</dbReference>
<dbReference type="InterPro" id="IPR004089">
    <property type="entry name" value="MCPsignal_dom"/>
</dbReference>
<dbReference type="PROSITE" id="PS50111">
    <property type="entry name" value="CHEMOTAXIS_TRANSDUC_2"/>
    <property type="match status" value="1"/>
</dbReference>
<dbReference type="GO" id="GO:0007165">
    <property type="term" value="P:signal transduction"/>
    <property type="evidence" value="ECO:0007669"/>
    <property type="project" value="UniProtKB-KW"/>
</dbReference>
<evidence type="ECO:0000256" key="7">
    <source>
        <dbReference type="ARBA" id="ARBA00029447"/>
    </source>
</evidence>
<dbReference type="Gene3D" id="3.30.450.20">
    <property type="entry name" value="PAS domain"/>
    <property type="match status" value="2"/>
</dbReference>
<evidence type="ECO:0000256" key="4">
    <source>
        <dbReference type="ARBA" id="ARBA00022692"/>
    </source>
</evidence>
<feature type="transmembrane region" description="Helical" evidence="10">
    <location>
        <begin position="29"/>
        <end position="52"/>
    </location>
</feature>
<dbReference type="Proteomes" id="UP000016183">
    <property type="component" value="Unassembled WGS sequence"/>
</dbReference>
<dbReference type="PANTHER" id="PTHR43531">
    <property type="entry name" value="PROTEIN ICFG"/>
    <property type="match status" value="1"/>
</dbReference>
<evidence type="ECO:0000313" key="13">
    <source>
        <dbReference type="EMBL" id="EMB22468.1"/>
    </source>
</evidence>
<dbReference type="SUPFAM" id="SSF58104">
    <property type="entry name" value="Methyl-accepting chemotaxis protein (MCP) signaling domain"/>
    <property type="match status" value="2"/>
</dbReference>
<evidence type="ECO:0000313" key="14">
    <source>
        <dbReference type="Proteomes" id="UP000016183"/>
    </source>
</evidence>
<dbReference type="PANTHER" id="PTHR43531:SF11">
    <property type="entry name" value="METHYL-ACCEPTING CHEMOTAXIS PROTEIN 3"/>
    <property type="match status" value="1"/>
</dbReference>
<dbReference type="AlphaFoldDB" id="M2BLX2"/>
<comment type="subcellular location">
    <subcellularLocation>
        <location evidence="1">Cell membrane</location>
        <topology evidence="1">Multi-pass membrane protein</topology>
    </subcellularLocation>
</comment>
<dbReference type="CDD" id="cd06225">
    <property type="entry name" value="HAMP"/>
    <property type="match status" value="1"/>
</dbReference>
<evidence type="ECO:0000256" key="9">
    <source>
        <dbReference type="SAM" id="Coils"/>
    </source>
</evidence>
<sequence length="715" mass="77598">MKKSEIAQSAMKDATNNQTGKIFSIRTKLTLVFGMLMIVVVIIQGIIAGIIAQKAVIEKVETHMLDKAADVAEIVDAKVTAFLGFIEGVSRSSLLRDPNISYAEKIENLKKEAKFNPRIMEFNITDMDGNCYVFDGRVIKVSDREWFLTAKSGKPFVSEPYISRTDGTLVNTLSVPIYDENYKVKWVLSADTSGIKLSEDIGSIKVGKTGFPFILGLNGTTIAHQNVDLVINQDNFQENAKTDPSFKSLANYAKTVVTEAESSVGYYNLRGLDNIASHATMKTTGWKVVVRAPLKEFLGTVEILRNYMIVVAIILLIIVSIIVYFIARKMVKPLVNVVDALKDISQGEGDLTITLPTNHNDELTLLARYFNQTIKKIGNSIRSIGGNTAIMQDIGSSLAANMNETATSIYQIGQNVENVKDRAITQAASVTETASTINEIISTIKKLNGNIESQASSVAQSSSAIEEMVANIGSITQTLEKTDEVIKNLASATSDGKETLVSSSGITQTIAEESGSLMEASSVIQHIASQTNLLAMNAAIEAAHAGEAGKGFAVVADEIRKLAEESSAQGKTITTTLKNLSMEIETLSTSAKTVEDKFNIIFNLAEQVKNMSNKLTEAMREQENGSHEVLMAIKDINSITVEVNEGAAEMLRGGEQVAQEMTKLDDLTKIITGNMNEMASGSVQITNAVQDVNEITQKNKQSIESLAAEVKKFKV</sequence>
<dbReference type="SMART" id="SM00304">
    <property type="entry name" value="HAMP"/>
    <property type="match status" value="1"/>
</dbReference>
<reference evidence="13 14" key="1">
    <citation type="submission" date="2012-01" db="EMBL/GenBank/DDBJ databases">
        <title>The Genome Sequence of Treponema denticola SP33.</title>
        <authorList>
            <consortium name="The Broad Institute Genome Sequencing Platform"/>
            <person name="Earl A."/>
            <person name="Ward D."/>
            <person name="Feldgarden M."/>
            <person name="Gevers D."/>
            <person name="Blanton J.M."/>
            <person name="Fenno C.J."/>
            <person name="Baranova O.V."/>
            <person name="Mathney J."/>
            <person name="Dewhirst F.E."/>
            <person name="Izard J."/>
            <person name="Young S.K."/>
            <person name="Zeng Q."/>
            <person name="Gargeya S."/>
            <person name="Fitzgerald M."/>
            <person name="Haas B."/>
            <person name="Abouelleil A."/>
            <person name="Alvarado L."/>
            <person name="Arachchi H.M."/>
            <person name="Berlin A."/>
            <person name="Chapman S.B."/>
            <person name="Gearin G."/>
            <person name="Goldberg J."/>
            <person name="Griggs A."/>
            <person name="Gujja S."/>
            <person name="Hansen M."/>
            <person name="Heiman D."/>
            <person name="Howarth C."/>
            <person name="Larimer J."/>
            <person name="Lui A."/>
            <person name="MacDonald P.J.P."/>
            <person name="McCowen C."/>
            <person name="Montmayeur A."/>
            <person name="Murphy C."/>
            <person name="Neiman D."/>
            <person name="Pearson M."/>
            <person name="Priest M."/>
            <person name="Roberts A."/>
            <person name="Saif S."/>
            <person name="Shea T."/>
            <person name="Sisk P."/>
            <person name="Stolte C."/>
            <person name="Sykes S."/>
            <person name="Wortman J."/>
            <person name="Nusbaum C."/>
            <person name="Birren B."/>
        </authorList>
    </citation>
    <scope>NUCLEOTIDE SEQUENCE [LARGE SCALE GENOMIC DNA]</scope>
    <source>
        <strain evidence="13 14">SP33</strain>
    </source>
</reference>
<evidence type="ECO:0000256" key="2">
    <source>
        <dbReference type="ARBA" id="ARBA00022475"/>
    </source>
</evidence>
<dbReference type="Pfam" id="PF02743">
    <property type="entry name" value="dCache_1"/>
    <property type="match status" value="1"/>
</dbReference>
<keyword evidence="4 10" id="KW-0812">Transmembrane</keyword>
<keyword evidence="3" id="KW-0145">Chemotaxis</keyword>
<dbReference type="RefSeq" id="WP_010696694.1">
    <property type="nucleotide sequence ID" value="NZ_KB442454.1"/>
</dbReference>
<dbReference type="GO" id="GO:0006935">
    <property type="term" value="P:chemotaxis"/>
    <property type="evidence" value="ECO:0007669"/>
    <property type="project" value="UniProtKB-KW"/>
</dbReference>
<evidence type="ECO:0000256" key="6">
    <source>
        <dbReference type="ARBA" id="ARBA00023136"/>
    </source>
</evidence>
<dbReference type="GO" id="GO:0005886">
    <property type="term" value="C:plasma membrane"/>
    <property type="evidence" value="ECO:0007669"/>
    <property type="project" value="UniProtKB-SubCell"/>
</dbReference>
<dbReference type="CDD" id="cd12912">
    <property type="entry name" value="PDC2_MCP_like"/>
    <property type="match status" value="1"/>
</dbReference>
<feature type="domain" description="Methyl-accepting transducer" evidence="11">
    <location>
        <begin position="429"/>
        <end position="651"/>
    </location>
</feature>
<keyword evidence="2" id="KW-1003">Cell membrane</keyword>
<dbReference type="Pfam" id="PF00672">
    <property type="entry name" value="HAMP"/>
    <property type="match status" value="1"/>
</dbReference>
<dbReference type="HOGENOM" id="CLU_000445_107_19_12"/>
<keyword evidence="6 10" id="KW-0472">Membrane</keyword>
<evidence type="ECO:0000256" key="8">
    <source>
        <dbReference type="PROSITE-ProRule" id="PRU00284"/>
    </source>
</evidence>
<keyword evidence="8" id="KW-0807">Transducer</keyword>
<evidence type="ECO:0000256" key="3">
    <source>
        <dbReference type="ARBA" id="ARBA00022500"/>
    </source>
</evidence>
<keyword evidence="5 10" id="KW-1133">Transmembrane helix</keyword>
<organism evidence="13 14">
    <name type="scientific">Treponema denticola SP33</name>
    <dbReference type="NCBI Taxonomy" id="999437"/>
    <lineage>
        <taxon>Bacteria</taxon>
        <taxon>Pseudomonadati</taxon>
        <taxon>Spirochaetota</taxon>
        <taxon>Spirochaetia</taxon>
        <taxon>Spirochaetales</taxon>
        <taxon>Treponemataceae</taxon>
        <taxon>Treponema</taxon>
    </lineage>
</organism>
<evidence type="ECO:0000256" key="10">
    <source>
        <dbReference type="SAM" id="Phobius"/>
    </source>
</evidence>
<dbReference type="CDD" id="cd18773">
    <property type="entry name" value="PDC1_HK_sensor"/>
    <property type="match status" value="1"/>
</dbReference>
<keyword evidence="9" id="KW-0175">Coiled coil</keyword>
<dbReference type="SMART" id="SM00283">
    <property type="entry name" value="MA"/>
    <property type="match status" value="1"/>
</dbReference>
<dbReference type="InterPro" id="IPR051310">
    <property type="entry name" value="MCP_chemotaxis"/>
</dbReference>
<gene>
    <name evidence="13" type="ORF">HMPREF9733_01884</name>
</gene>
<dbReference type="InterPro" id="IPR033479">
    <property type="entry name" value="dCache_1"/>
</dbReference>
<comment type="similarity">
    <text evidence="7">Belongs to the methyl-accepting chemotaxis (MCP) protein family.</text>
</comment>
<protein>
    <recommendedName>
        <fullName evidence="15">Methyl-accepting chemotaxis protein</fullName>
    </recommendedName>
</protein>
<dbReference type="PROSITE" id="PS50885">
    <property type="entry name" value="HAMP"/>
    <property type="match status" value="1"/>
</dbReference>
<comment type="caution">
    <text evidence="13">The sequence shown here is derived from an EMBL/GenBank/DDBJ whole genome shotgun (WGS) entry which is preliminary data.</text>
</comment>
<dbReference type="InterPro" id="IPR003660">
    <property type="entry name" value="HAMP_dom"/>
</dbReference>
<name>M2BLX2_TREDN</name>
<feature type="transmembrane region" description="Helical" evidence="10">
    <location>
        <begin position="307"/>
        <end position="327"/>
    </location>
</feature>